<evidence type="ECO:0000256" key="1">
    <source>
        <dbReference type="SAM" id="MobiDB-lite"/>
    </source>
</evidence>
<feature type="compositionally biased region" description="Basic residues" evidence="1">
    <location>
        <begin position="68"/>
        <end position="78"/>
    </location>
</feature>
<feature type="compositionally biased region" description="Low complexity" evidence="1">
    <location>
        <begin position="303"/>
        <end position="315"/>
    </location>
</feature>
<reference evidence="2" key="1">
    <citation type="submission" date="2020-02" db="EMBL/GenBank/DDBJ databases">
        <authorList>
            <person name="Meier V. D."/>
        </authorList>
    </citation>
    <scope>NUCLEOTIDE SEQUENCE</scope>
    <source>
        <strain evidence="2">AVDCRST_MAG13</strain>
    </source>
</reference>
<protein>
    <submittedName>
        <fullName evidence="2">GH2</fullName>
        <ecNumber evidence="2">3.2.1.23</ecNumber>
    </submittedName>
</protein>
<feature type="region of interest" description="Disordered" evidence="1">
    <location>
        <begin position="1"/>
        <end position="95"/>
    </location>
</feature>
<feature type="region of interest" description="Disordered" evidence="1">
    <location>
        <begin position="550"/>
        <end position="580"/>
    </location>
</feature>
<dbReference type="EC" id="3.2.1.23" evidence="2"/>
<feature type="compositionally biased region" description="Basic and acidic residues" evidence="1">
    <location>
        <begin position="53"/>
        <end position="67"/>
    </location>
</feature>
<dbReference type="GO" id="GO:0004565">
    <property type="term" value="F:beta-galactosidase activity"/>
    <property type="evidence" value="ECO:0007669"/>
    <property type="project" value="UniProtKB-EC"/>
</dbReference>
<feature type="compositionally biased region" description="Basic residues" evidence="1">
    <location>
        <begin position="293"/>
        <end position="302"/>
    </location>
</feature>
<feature type="compositionally biased region" description="Low complexity" evidence="1">
    <location>
        <begin position="123"/>
        <end position="134"/>
    </location>
</feature>
<keyword evidence="2" id="KW-0378">Hydrolase</keyword>
<name>A0A6J4SPM4_9ACTN</name>
<feature type="compositionally biased region" description="Basic residues" evidence="1">
    <location>
        <begin position="478"/>
        <end position="487"/>
    </location>
</feature>
<gene>
    <name evidence="2" type="ORF">AVDCRST_MAG13-2256</name>
</gene>
<feature type="compositionally biased region" description="Basic and acidic residues" evidence="1">
    <location>
        <begin position="135"/>
        <end position="144"/>
    </location>
</feature>
<evidence type="ECO:0000313" key="2">
    <source>
        <dbReference type="EMBL" id="CAA9501044.1"/>
    </source>
</evidence>
<feature type="region of interest" description="Disordered" evidence="1">
    <location>
        <begin position="181"/>
        <end position="536"/>
    </location>
</feature>
<dbReference type="EMBL" id="CADCVO010000361">
    <property type="protein sequence ID" value="CAA9501044.1"/>
    <property type="molecule type" value="Genomic_DNA"/>
</dbReference>
<feature type="region of interest" description="Disordered" evidence="1">
    <location>
        <begin position="111"/>
        <end position="155"/>
    </location>
</feature>
<dbReference type="AlphaFoldDB" id="A0A6J4SPM4"/>
<sequence>PRRAARARRRARGEGALPGGPVRPPPARRDLAVPPGSRLGRRPAGLPAAGRHGGLDPDLRPERLERHGRVRGVVHGRRGLVSQGLPAAERGAGPGLDRALRVGQLPLEGLAQRAPAREPPGRVPAVRAAPAGFRAEADGDEPPRRAHRQPPAGHRLPAVRALRPRLPDGWLVELRRHPARGLPAPGRRRGLLHRPGPPGPALLDVPRLRDRAHHRAQLRPAGRPRPGVRALRRAGAGPRLEGRGRRAHRGLHRHHPGRAPAPVGARLAEPLRRRPARAGRRPRGPALPAAVRHPLRPGRRRQAPAQRARAGLPRGRPARGRSPARLRDRQRRARARRRRGAGARRHHPALALPPAPLHARAGRPARAHGVVGDPGLRAQDARAPEGQQGGGARARAQHPHEPQPPVHRHVVARQRAERAPGADPGRVLQGGRRGGPGARPEPAAVLRGGGLSLRGLPGRVRPDRPARDQRVLRLVPRPQRRHRRPRRPERVPRRGARVLPRQGDRHHRVRGGGQSRGPRGGEGHLRPPAGLRELPPRRLRHEAVALGRDLLGAGGVPGPAGLGGRQPAAQPPDPPEGAHLVRRRAQARLLRGPAAVQGHGAAARDLPAV</sequence>
<feature type="compositionally biased region" description="Basic residues" evidence="1">
    <location>
        <begin position="316"/>
        <end position="348"/>
    </location>
</feature>
<feature type="compositionally biased region" description="Low complexity" evidence="1">
    <location>
        <begin position="218"/>
        <end position="239"/>
    </location>
</feature>
<feature type="non-terminal residue" evidence="2">
    <location>
        <position position="1"/>
    </location>
</feature>
<organism evidence="2">
    <name type="scientific">uncultured Solirubrobacteraceae bacterium</name>
    <dbReference type="NCBI Taxonomy" id="1162706"/>
    <lineage>
        <taxon>Bacteria</taxon>
        <taxon>Bacillati</taxon>
        <taxon>Actinomycetota</taxon>
        <taxon>Thermoleophilia</taxon>
        <taxon>Solirubrobacterales</taxon>
        <taxon>Solirubrobacteraceae</taxon>
        <taxon>environmental samples</taxon>
    </lineage>
</organism>
<feature type="non-terminal residue" evidence="2">
    <location>
        <position position="609"/>
    </location>
</feature>
<feature type="compositionally biased region" description="Basic and acidic residues" evidence="1">
    <location>
        <begin position="460"/>
        <end position="471"/>
    </location>
</feature>
<feature type="compositionally biased region" description="Basic residues" evidence="1">
    <location>
        <begin position="1"/>
        <end position="11"/>
    </location>
</feature>
<feature type="compositionally biased region" description="Basic residues" evidence="1">
    <location>
        <begin position="273"/>
        <end position="283"/>
    </location>
</feature>
<proteinExistence type="predicted"/>
<feature type="compositionally biased region" description="Basic residues" evidence="1">
    <location>
        <begin position="245"/>
        <end position="257"/>
    </location>
</feature>
<keyword evidence="2" id="KW-0326">Glycosidase</keyword>
<feature type="compositionally biased region" description="Gly residues" evidence="1">
    <location>
        <begin position="552"/>
        <end position="564"/>
    </location>
</feature>
<accession>A0A6J4SPM4</accession>